<dbReference type="AlphaFoldDB" id="Q232W1"/>
<dbReference type="HOGENOM" id="CLU_284492_0_0_1"/>
<dbReference type="InParanoid" id="Q232W1"/>
<reference evidence="2" key="1">
    <citation type="journal article" date="2006" name="PLoS Biol.">
        <title>Macronuclear genome sequence of the ciliate Tetrahymena thermophila, a model eukaryote.</title>
        <authorList>
            <person name="Eisen J.A."/>
            <person name="Coyne R.S."/>
            <person name="Wu M."/>
            <person name="Wu D."/>
            <person name="Thiagarajan M."/>
            <person name="Wortman J.R."/>
            <person name="Badger J.H."/>
            <person name="Ren Q."/>
            <person name="Amedeo P."/>
            <person name="Jones K.M."/>
            <person name="Tallon L.J."/>
            <person name="Delcher A.L."/>
            <person name="Salzberg S.L."/>
            <person name="Silva J.C."/>
            <person name="Haas B.J."/>
            <person name="Majoros W.H."/>
            <person name="Farzad M."/>
            <person name="Carlton J.M."/>
            <person name="Smith R.K. Jr."/>
            <person name="Garg J."/>
            <person name="Pearlman R.E."/>
            <person name="Karrer K.M."/>
            <person name="Sun L."/>
            <person name="Manning G."/>
            <person name="Elde N.C."/>
            <person name="Turkewitz A.P."/>
            <person name="Asai D.J."/>
            <person name="Wilkes D.E."/>
            <person name="Wang Y."/>
            <person name="Cai H."/>
            <person name="Collins K."/>
            <person name="Stewart B.A."/>
            <person name="Lee S.R."/>
            <person name="Wilamowska K."/>
            <person name="Weinberg Z."/>
            <person name="Ruzzo W.L."/>
            <person name="Wloga D."/>
            <person name="Gaertig J."/>
            <person name="Frankel J."/>
            <person name="Tsao C.-C."/>
            <person name="Gorovsky M.A."/>
            <person name="Keeling P.J."/>
            <person name="Waller R.F."/>
            <person name="Patron N.J."/>
            <person name="Cherry J.M."/>
            <person name="Stover N.A."/>
            <person name="Krieger C.J."/>
            <person name="del Toro C."/>
            <person name="Ryder H.F."/>
            <person name="Williamson S.C."/>
            <person name="Barbeau R.A."/>
            <person name="Hamilton E.P."/>
            <person name="Orias E."/>
        </authorList>
    </citation>
    <scope>NUCLEOTIDE SEQUENCE [LARGE SCALE GENOMIC DNA]</scope>
    <source>
        <strain evidence="2">SB210</strain>
    </source>
</reference>
<protein>
    <submittedName>
        <fullName evidence="1">Uncharacterized protein</fullName>
    </submittedName>
</protein>
<keyword evidence="2" id="KW-1185">Reference proteome</keyword>
<dbReference type="eggNOG" id="ENOG502SNFS">
    <property type="taxonomic scope" value="Eukaryota"/>
</dbReference>
<dbReference type="EMBL" id="GG662770">
    <property type="protein sequence ID" value="EAR91719.1"/>
    <property type="molecule type" value="Genomic_DNA"/>
</dbReference>
<dbReference type="PANTHER" id="PTHR36029">
    <property type="entry name" value="TSET COMPLEX MEMBER TSTA"/>
    <property type="match status" value="1"/>
</dbReference>
<gene>
    <name evidence="1" type="ORF">TTHERM_00395920</name>
</gene>
<sequence length="1092" mass="127176">MDSSQFSESDFKKFMLFVKSEMQQICSGADIKKNSEKIIEWYNSAPHRITKLLCYPLLKSLQNVDLSTIFSTISQDLVSKDVEIQLNTMKLMYLMGHEQALEILKNNQLQFFEILKNSEFHYERLTILHDFLIKAYLKNFQSEDDCREQIIIIYLSIADQIFQNVRDITRNSIEVFISLFNEYLNNVTDFNAIDHYFDGNGSVQNILKPLILRITNHFVSRIESLLQKIISYEVRLRSHLIKLVVYLIEVMLTFTDSLYGYQIDSISSQFLKEEYKFKNKYKTTFNLNEFFPKLIEKHLIQDILMATHELDVLTNAYLSTFRLLNMSESHLSLLDYHKRCQITWDIFLHFIKMVDKNTYRKEYNVILINIAALASKLNNTAKITISMKVLEIVCYNITHQFNRFFLMLICFLNMIQASMDLLALGKRSCIFSLFSQPWFLNKIKANQEGLNKNQDANSNNSNLQIKEELLIGLTISAIHARVYLQDSPNYRFLDKIMLEVIDVSYRIIDWKYVSKQSTSDIYNKTIFFAIDVFLILLEECISFLDSKQISTHIEELIKRVNLNEMNFLPKLKCLFLLCKNQDKEACTLAASKIDTSLVLNDFRQFLIQKNVPSFFYEKYFDNAMNLSEINKYLSHLEYIFTCLYYFATQQQNGKNSANITGSPEIKGLILNLLEDFRNHLNELSKQKGSYQQLIAAICQFSESLQAKILDDDQRNPQESFTISKEFLENIDLEPIKKTKLSQDPRDLLYLAFNSFNQQICKNRSMFISDSVESENPMKTISSIFLKIQTEHQMNAHYKMNNSPKLISGLADCVQIYASHSTFVYKSLLSINLKVFNQTQFKIDQIKIRVLHSNGVAIFPQESNPKQHILEELNPLNVRNISFSLNVNTVESQFISFEVFVGEVRLKTLPYKVNMSNFIIPNYINVISKHIFHNVWSDLGNIYQIQGALNISFKELWPIIVKSKFSCVILEGMAFKGASKYVNSQTNRLSSSPYFSNYKNKDEEDSVDEDSQRFLTVGMLGLTWDGVSIAICVSGIKNQNHQSSQFNSMENNIKSDILIEFRASKNCIIDIIKYDITEIIQEIFQNHIQISEY</sequence>
<dbReference type="GeneID" id="7829698"/>
<evidence type="ECO:0000313" key="1">
    <source>
        <dbReference type="EMBL" id="EAR91719.1"/>
    </source>
</evidence>
<accession>Q232W1</accession>
<dbReference type="RefSeq" id="XP_001011964.1">
    <property type="nucleotide sequence ID" value="XM_001011964.1"/>
</dbReference>
<proteinExistence type="predicted"/>
<dbReference type="Proteomes" id="UP000009168">
    <property type="component" value="Unassembled WGS sequence"/>
</dbReference>
<organism evidence="1 2">
    <name type="scientific">Tetrahymena thermophila (strain SB210)</name>
    <dbReference type="NCBI Taxonomy" id="312017"/>
    <lineage>
        <taxon>Eukaryota</taxon>
        <taxon>Sar</taxon>
        <taxon>Alveolata</taxon>
        <taxon>Ciliophora</taxon>
        <taxon>Intramacronucleata</taxon>
        <taxon>Oligohymenophorea</taxon>
        <taxon>Hymenostomatida</taxon>
        <taxon>Tetrahymenina</taxon>
        <taxon>Tetrahymenidae</taxon>
        <taxon>Tetrahymena</taxon>
    </lineage>
</organism>
<dbReference type="KEGG" id="tet:TTHERM_00395920"/>
<dbReference type="OrthoDB" id="292878at2759"/>
<dbReference type="PANTHER" id="PTHR36029:SF1">
    <property type="entry name" value="PROTEIN TPLATE"/>
    <property type="match status" value="1"/>
</dbReference>
<name>Q232W1_TETTS</name>
<dbReference type="InterPro" id="IPR037501">
    <property type="entry name" value="TPLATE"/>
</dbReference>
<dbReference type="OMA" id="ANCIICL"/>
<dbReference type="GO" id="GO:0006897">
    <property type="term" value="P:endocytosis"/>
    <property type="evidence" value="ECO:0007669"/>
    <property type="project" value="InterPro"/>
</dbReference>
<evidence type="ECO:0000313" key="2">
    <source>
        <dbReference type="Proteomes" id="UP000009168"/>
    </source>
</evidence>